<accession>A0ABP0DWK8</accession>
<sequence>MDTRLGSDVLGKNARKRLRRKQEEQRRKSVHEGLEAAASEETVKQDAETATKQSREKSRPDHVPKKQQPLERRRETRQRQRQIQAQPRTVAANEADDLESCKTTTQQSKVLGELFDPSSNLVEKASKAEQRSVREATRKPKENVKKTGKEPEKVRKTVAEKTASRPSRARPYQTEPPEPWQAQKRALQTKFPEGWSPRKKLSPDALEGIRALHRQFPDTYTTATLARHFQVSPEAIRRILKSSWQASPEEEEDRQLRWFGRGKQVWSRWAELGRKPPKRWQAEGIRRDPMSWPGGRKRLMERQQLQTRQSRQAFQSQLSAEGTRDHNIERTGKSGDSLVAAQHPTPKSVDVEVSSSPLRARTPSRGRQIRLQAAGLRPKTTV</sequence>
<gene>
    <name evidence="7" type="primary">RRG9</name>
    <name evidence="7" type="ORF">SEPCBS119000_004905</name>
</gene>
<evidence type="ECO:0000256" key="2">
    <source>
        <dbReference type="ARBA" id="ARBA00004173"/>
    </source>
</evidence>
<evidence type="ECO:0000313" key="7">
    <source>
        <dbReference type="EMBL" id="CAK7272023.1"/>
    </source>
</evidence>
<comment type="subcellular location">
    <subcellularLocation>
        <location evidence="2">Mitochondrion</location>
    </subcellularLocation>
</comment>
<name>A0ABP0DWK8_9PEZI</name>
<feature type="compositionally biased region" description="Basic and acidic residues" evidence="6">
    <location>
        <begin position="124"/>
        <end position="163"/>
    </location>
</feature>
<keyword evidence="5" id="KW-0809">Transit peptide</keyword>
<evidence type="ECO:0000256" key="1">
    <source>
        <dbReference type="ARBA" id="ARBA00003548"/>
    </source>
</evidence>
<dbReference type="EMBL" id="CAWUON010000082">
    <property type="protein sequence ID" value="CAK7272023.1"/>
    <property type="molecule type" value="Genomic_DNA"/>
</dbReference>
<dbReference type="InterPro" id="IPR010487">
    <property type="entry name" value="NGRN/Rrg9"/>
</dbReference>
<evidence type="ECO:0000256" key="4">
    <source>
        <dbReference type="ARBA" id="ARBA00013566"/>
    </source>
</evidence>
<reference evidence="7 8" key="1">
    <citation type="submission" date="2024-01" db="EMBL/GenBank/DDBJ databases">
        <authorList>
            <person name="Allen C."/>
            <person name="Tagirdzhanova G."/>
        </authorList>
    </citation>
    <scope>NUCLEOTIDE SEQUENCE [LARGE SCALE GENOMIC DNA]</scope>
    <source>
        <strain evidence="7 8">CBS 119000</strain>
    </source>
</reference>
<dbReference type="PANTHER" id="PTHR13475:SF3">
    <property type="entry name" value="NEUGRIN"/>
    <property type="match status" value="1"/>
</dbReference>
<proteinExistence type="inferred from homology"/>
<evidence type="ECO:0000256" key="5">
    <source>
        <dbReference type="ARBA" id="ARBA00022946"/>
    </source>
</evidence>
<feature type="compositionally biased region" description="Basic and acidic residues" evidence="6">
    <location>
        <begin position="322"/>
        <end position="333"/>
    </location>
</feature>
<comment type="caution">
    <text evidence="7">The sequence shown here is derived from an EMBL/GenBank/DDBJ whole genome shotgun (WGS) entry which is preliminary data.</text>
</comment>
<feature type="region of interest" description="Disordered" evidence="6">
    <location>
        <begin position="315"/>
        <end position="382"/>
    </location>
</feature>
<feature type="compositionally biased region" description="Basic and acidic residues" evidence="6">
    <location>
        <begin position="21"/>
        <end position="34"/>
    </location>
</feature>
<protein>
    <recommendedName>
        <fullName evidence="4">Required for respiratory growth protein 9, mitochondrial</fullName>
    </recommendedName>
</protein>
<dbReference type="Proteomes" id="UP001642502">
    <property type="component" value="Unassembled WGS sequence"/>
</dbReference>
<comment type="similarity">
    <text evidence="3">Belongs to the RRG9 family.</text>
</comment>
<feature type="region of interest" description="Disordered" evidence="6">
    <location>
        <begin position="1"/>
        <end position="185"/>
    </location>
</feature>
<dbReference type="PANTHER" id="PTHR13475">
    <property type="entry name" value="NEUGRIN"/>
    <property type="match status" value="1"/>
</dbReference>
<evidence type="ECO:0000313" key="8">
    <source>
        <dbReference type="Proteomes" id="UP001642502"/>
    </source>
</evidence>
<keyword evidence="8" id="KW-1185">Reference proteome</keyword>
<comment type="function">
    <text evidence="1">Required for respiratory activity and maintenance and expression of the mitochondrial genome.</text>
</comment>
<dbReference type="Pfam" id="PF06413">
    <property type="entry name" value="Neugrin"/>
    <property type="match status" value="1"/>
</dbReference>
<evidence type="ECO:0000256" key="6">
    <source>
        <dbReference type="SAM" id="MobiDB-lite"/>
    </source>
</evidence>
<evidence type="ECO:0000256" key="3">
    <source>
        <dbReference type="ARBA" id="ARBA00010895"/>
    </source>
</evidence>
<feature type="compositionally biased region" description="Basic and acidic residues" evidence="6">
    <location>
        <begin position="41"/>
        <end position="78"/>
    </location>
</feature>
<organism evidence="7 8">
    <name type="scientific">Sporothrix epigloea</name>
    <dbReference type="NCBI Taxonomy" id="1892477"/>
    <lineage>
        <taxon>Eukaryota</taxon>
        <taxon>Fungi</taxon>
        <taxon>Dikarya</taxon>
        <taxon>Ascomycota</taxon>
        <taxon>Pezizomycotina</taxon>
        <taxon>Sordariomycetes</taxon>
        <taxon>Sordariomycetidae</taxon>
        <taxon>Ophiostomatales</taxon>
        <taxon>Ophiostomataceae</taxon>
        <taxon>Sporothrix</taxon>
    </lineage>
</organism>